<keyword evidence="3" id="KW-0969">Cilium</keyword>
<evidence type="ECO:0000313" key="7">
    <source>
        <dbReference type="EMBL" id="GAU93847.1"/>
    </source>
</evidence>
<evidence type="ECO:0000313" key="8">
    <source>
        <dbReference type="Proteomes" id="UP000186922"/>
    </source>
</evidence>
<sequence>MDGASPPVSLNIPSPPNIPSNEANISNRGDASTPRLPVGPAAPRKDETAEEEYQDALATLMWRKDLTVRPLYDHISAIIRHLYKNRGKEDLWNNKLDLLSRLVKRSNVPPVAVHHMKPGYVPPTELPTFLSIRDFFATLIEEPEHKKVDDNGPLPQGVAYVPPEHPVEDFPPPAAKNDTVEGGEEGEEGEAKKEYKAIDMYEWLFYAQQAGLGLSQTETHLVMSNILRFQKANYSELQKTRFWGRIAAAKGFYYVMEVEFKEMSEKWFEQPAVLENHPELANHKVTVYNPFGTYGFREDYEDTFFTLNLPKFPIPPPPEIDPDQHFKEIMVEECGTGANMYCYYVRTDLLVGEWLRLPDVTPEQIRKARFIRRGLTGNLEAKVVACPTFPGVEKNYLRAQIARITHGTALAPLGQFVAPEDEEDAGEEGQAPKFMLVDNPEFEHPNQRQLLSKDLSGYTHLLPYLLRQGRTTWYDPSPGGQKLGDEDEEEDEEEPPEEPPEEGEEGAEGGEEVVKKKLKAKPETGPPVFSPITEDQEVAKDFPAWIVKFSQTCLPQNGVVKICSTLWPGAMCLVQKDKSENFYIGDGVTKGIEFTPFLPPAPSPVFNQNSKMLRHVADPAPQVEEEQRLKKKAAEKARLEAEENAKLDAEAAAEEAEDQEDGEETEEDEDQ</sequence>
<dbReference type="AlphaFoldDB" id="A0A1D1V2N2"/>
<protein>
    <submittedName>
        <fullName evidence="7">Uncharacterized protein</fullName>
    </submittedName>
</protein>
<dbReference type="STRING" id="947166.A0A1D1V2N2"/>
<organism evidence="7 8">
    <name type="scientific">Ramazzottius varieornatus</name>
    <name type="common">Water bear</name>
    <name type="synonym">Tardigrade</name>
    <dbReference type="NCBI Taxonomy" id="947166"/>
    <lineage>
        <taxon>Eukaryota</taxon>
        <taxon>Metazoa</taxon>
        <taxon>Ecdysozoa</taxon>
        <taxon>Tardigrada</taxon>
        <taxon>Eutardigrada</taxon>
        <taxon>Parachela</taxon>
        <taxon>Hypsibioidea</taxon>
        <taxon>Ramazzottiidae</taxon>
        <taxon>Ramazzottius</taxon>
    </lineage>
</organism>
<reference evidence="7 8" key="1">
    <citation type="journal article" date="2016" name="Nat. Commun.">
        <title>Extremotolerant tardigrade genome and improved radiotolerance of human cultured cells by tardigrade-unique protein.</title>
        <authorList>
            <person name="Hashimoto T."/>
            <person name="Horikawa D.D."/>
            <person name="Saito Y."/>
            <person name="Kuwahara H."/>
            <person name="Kozuka-Hata H."/>
            <person name="Shin-I T."/>
            <person name="Minakuchi Y."/>
            <person name="Ohishi K."/>
            <person name="Motoyama A."/>
            <person name="Aizu T."/>
            <person name="Enomoto A."/>
            <person name="Kondo K."/>
            <person name="Tanaka S."/>
            <person name="Hara Y."/>
            <person name="Koshikawa S."/>
            <person name="Sagara H."/>
            <person name="Miura T."/>
            <person name="Yokobori S."/>
            <person name="Miyagawa K."/>
            <person name="Suzuki Y."/>
            <person name="Kubo T."/>
            <person name="Oyama M."/>
            <person name="Kohara Y."/>
            <person name="Fujiyama A."/>
            <person name="Arakawa K."/>
            <person name="Katayama T."/>
            <person name="Toyoda A."/>
            <person name="Kunieda T."/>
        </authorList>
    </citation>
    <scope>NUCLEOTIDE SEQUENCE [LARGE SCALE GENOMIC DNA]</scope>
    <source>
        <strain evidence="7 8">YOKOZUNA-1</strain>
    </source>
</reference>
<dbReference type="Proteomes" id="UP000186922">
    <property type="component" value="Unassembled WGS sequence"/>
</dbReference>
<dbReference type="EMBL" id="BDGG01000002">
    <property type="protein sequence ID" value="GAU93847.1"/>
    <property type="molecule type" value="Genomic_DNA"/>
</dbReference>
<evidence type="ECO:0000256" key="6">
    <source>
        <dbReference type="SAM" id="MobiDB-lite"/>
    </source>
</evidence>
<keyword evidence="4" id="KW-0206">Cytoskeleton</keyword>
<feature type="compositionally biased region" description="Basic and acidic residues" evidence="6">
    <location>
        <begin position="625"/>
        <end position="649"/>
    </location>
</feature>
<comment type="caution">
    <text evidence="7">The sequence shown here is derived from an EMBL/GenBank/DDBJ whole genome shotgun (WGS) entry which is preliminary data.</text>
</comment>
<dbReference type="Pfam" id="PF04712">
    <property type="entry name" value="Radial_spoke"/>
    <property type="match status" value="1"/>
</dbReference>
<feature type="compositionally biased region" description="Low complexity" evidence="6">
    <location>
        <begin position="1"/>
        <end position="12"/>
    </location>
</feature>
<dbReference type="PANTHER" id="PTHR13159:SF0">
    <property type="entry name" value="RADIAL SPOKE HEAD 6 HOMOLOG A"/>
    <property type="match status" value="1"/>
</dbReference>
<feature type="region of interest" description="Disordered" evidence="6">
    <location>
        <begin position="619"/>
        <end position="671"/>
    </location>
</feature>
<evidence type="ECO:0000256" key="4">
    <source>
        <dbReference type="ARBA" id="ARBA00023212"/>
    </source>
</evidence>
<proteinExistence type="predicted"/>
<keyword evidence="2" id="KW-0963">Cytoplasm</keyword>
<evidence type="ECO:0000256" key="2">
    <source>
        <dbReference type="ARBA" id="ARBA00022490"/>
    </source>
</evidence>
<gene>
    <name evidence="7" type="primary">RvY_05719-1</name>
    <name evidence="7" type="synonym">RvY_05719.1</name>
    <name evidence="7" type="ORF">RvY_05719</name>
</gene>
<evidence type="ECO:0000256" key="5">
    <source>
        <dbReference type="ARBA" id="ARBA00023273"/>
    </source>
</evidence>
<dbReference type="OrthoDB" id="272202at2759"/>
<feature type="region of interest" description="Disordered" evidence="6">
    <location>
        <begin position="1"/>
        <end position="49"/>
    </location>
</feature>
<feature type="compositionally biased region" description="Acidic residues" evidence="6">
    <location>
        <begin position="651"/>
        <end position="671"/>
    </location>
</feature>
<evidence type="ECO:0000256" key="1">
    <source>
        <dbReference type="ARBA" id="ARBA00004430"/>
    </source>
</evidence>
<comment type="subcellular location">
    <subcellularLocation>
        <location evidence="1">Cytoplasm</location>
        <location evidence="1">Cytoskeleton</location>
        <location evidence="1">Cilium axoneme</location>
    </subcellularLocation>
</comment>
<dbReference type="InterPro" id="IPR006802">
    <property type="entry name" value="Radial_spoke"/>
</dbReference>
<dbReference type="GO" id="GO:0035082">
    <property type="term" value="P:axoneme assembly"/>
    <property type="evidence" value="ECO:0007669"/>
    <property type="project" value="TreeGrafter"/>
</dbReference>
<feature type="region of interest" description="Disordered" evidence="6">
    <location>
        <begin position="470"/>
        <end position="512"/>
    </location>
</feature>
<feature type="compositionally biased region" description="Acidic residues" evidence="6">
    <location>
        <begin position="485"/>
        <end position="511"/>
    </location>
</feature>
<name>A0A1D1V2N2_RAMVA</name>
<accession>A0A1D1V2N2</accession>
<dbReference type="GO" id="GO:0060294">
    <property type="term" value="P:cilium movement involved in cell motility"/>
    <property type="evidence" value="ECO:0007669"/>
    <property type="project" value="InterPro"/>
</dbReference>
<dbReference type="GO" id="GO:0001534">
    <property type="term" value="C:radial spoke"/>
    <property type="evidence" value="ECO:0007669"/>
    <property type="project" value="InterPro"/>
</dbReference>
<keyword evidence="5" id="KW-0966">Cell projection</keyword>
<dbReference type="PANTHER" id="PTHR13159">
    <property type="entry name" value="RADIAL SPOKEHEAD-RELATED"/>
    <property type="match status" value="1"/>
</dbReference>
<keyword evidence="8" id="KW-1185">Reference proteome</keyword>
<feature type="region of interest" description="Disordered" evidence="6">
    <location>
        <begin position="169"/>
        <end position="190"/>
    </location>
</feature>
<evidence type="ECO:0000256" key="3">
    <source>
        <dbReference type="ARBA" id="ARBA00023069"/>
    </source>
</evidence>